<evidence type="ECO:0000313" key="4">
    <source>
        <dbReference type="Proteomes" id="UP001150904"/>
    </source>
</evidence>
<dbReference type="Gene3D" id="3.40.630.30">
    <property type="match status" value="1"/>
</dbReference>
<dbReference type="OrthoDB" id="2130169at2759"/>
<feature type="domain" description="N-acetyltransferase" evidence="2">
    <location>
        <begin position="3"/>
        <end position="174"/>
    </location>
</feature>
<reference evidence="3" key="1">
    <citation type="submission" date="2022-12" db="EMBL/GenBank/DDBJ databases">
        <authorList>
            <person name="Petersen C."/>
        </authorList>
    </citation>
    <scope>NUCLEOTIDE SEQUENCE</scope>
    <source>
        <strain evidence="3">IBT 15544</strain>
    </source>
</reference>
<dbReference type="PANTHER" id="PTHR42791:SF17">
    <property type="entry name" value="ACETYLTRANSFERASE, GNAT FAMILY FAMILY (AFU_ORTHOLOGUE AFUA_8G05690)"/>
    <property type="match status" value="1"/>
</dbReference>
<proteinExistence type="predicted"/>
<dbReference type="InterPro" id="IPR052523">
    <property type="entry name" value="Trichothecene_AcTrans"/>
</dbReference>
<gene>
    <name evidence="3" type="ORF">N7498_000177</name>
</gene>
<dbReference type="RefSeq" id="XP_058312651.1">
    <property type="nucleotide sequence ID" value="XM_058447240.1"/>
</dbReference>
<dbReference type="InterPro" id="IPR016181">
    <property type="entry name" value="Acyl_CoA_acyltransferase"/>
</dbReference>
<evidence type="ECO:0000256" key="1">
    <source>
        <dbReference type="SAM" id="MobiDB-lite"/>
    </source>
</evidence>
<reference evidence="3" key="2">
    <citation type="journal article" date="2023" name="IMA Fungus">
        <title>Comparative genomic study of the Penicillium genus elucidates a diverse pangenome and 15 lateral gene transfer events.</title>
        <authorList>
            <person name="Petersen C."/>
            <person name="Sorensen T."/>
            <person name="Nielsen M.R."/>
            <person name="Sondergaard T.E."/>
            <person name="Sorensen J.L."/>
            <person name="Fitzpatrick D.A."/>
            <person name="Frisvad J.C."/>
            <person name="Nielsen K.L."/>
        </authorList>
    </citation>
    <scope>NUCLEOTIDE SEQUENCE</scope>
    <source>
        <strain evidence="3">IBT 15544</strain>
    </source>
</reference>
<comment type="caution">
    <text evidence="3">The sequence shown here is derived from an EMBL/GenBank/DDBJ whole genome shotgun (WGS) entry which is preliminary data.</text>
</comment>
<keyword evidence="4" id="KW-1185">Reference proteome</keyword>
<dbReference type="PROSITE" id="PS51186">
    <property type="entry name" value="GNAT"/>
    <property type="match status" value="1"/>
</dbReference>
<dbReference type="Pfam" id="PF00583">
    <property type="entry name" value="Acetyltransf_1"/>
    <property type="match status" value="1"/>
</dbReference>
<evidence type="ECO:0000313" key="3">
    <source>
        <dbReference type="EMBL" id="KAJ5218078.1"/>
    </source>
</evidence>
<dbReference type="SUPFAM" id="SSF51735">
    <property type="entry name" value="NAD(P)-binding Rossmann-fold domains"/>
    <property type="match status" value="2"/>
</dbReference>
<feature type="compositionally biased region" description="Low complexity" evidence="1">
    <location>
        <begin position="368"/>
        <end position="379"/>
    </location>
</feature>
<dbReference type="AlphaFoldDB" id="A0A9W9NGC3"/>
<dbReference type="PANTHER" id="PTHR42791">
    <property type="entry name" value="GNAT FAMILY ACETYLTRANSFERASE"/>
    <property type="match status" value="1"/>
</dbReference>
<feature type="region of interest" description="Disordered" evidence="1">
    <location>
        <begin position="347"/>
        <end position="379"/>
    </location>
</feature>
<dbReference type="GO" id="GO:0016747">
    <property type="term" value="F:acyltransferase activity, transferring groups other than amino-acyl groups"/>
    <property type="evidence" value="ECO:0007669"/>
    <property type="project" value="InterPro"/>
</dbReference>
<dbReference type="InterPro" id="IPR036291">
    <property type="entry name" value="NAD(P)-bd_dom_sf"/>
</dbReference>
<dbReference type="CDD" id="cd04301">
    <property type="entry name" value="NAT_SF"/>
    <property type="match status" value="1"/>
</dbReference>
<accession>A0A9W9NGC3</accession>
<name>A0A9W9NGC3_9EURO</name>
<dbReference type="EMBL" id="JAPQKR010000004">
    <property type="protein sequence ID" value="KAJ5218078.1"/>
    <property type="molecule type" value="Genomic_DNA"/>
</dbReference>
<dbReference type="GeneID" id="83174540"/>
<dbReference type="SUPFAM" id="SSF55729">
    <property type="entry name" value="Acyl-CoA N-acyltransferases (Nat)"/>
    <property type="match status" value="1"/>
</dbReference>
<organism evidence="3 4">
    <name type="scientific">Penicillium cinerascens</name>
    <dbReference type="NCBI Taxonomy" id="70096"/>
    <lineage>
        <taxon>Eukaryota</taxon>
        <taxon>Fungi</taxon>
        <taxon>Dikarya</taxon>
        <taxon>Ascomycota</taxon>
        <taxon>Pezizomycotina</taxon>
        <taxon>Eurotiomycetes</taxon>
        <taxon>Eurotiomycetidae</taxon>
        <taxon>Eurotiales</taxon>
        <taxon>Aspergillaceae</taxon>
        <taxon>Penicillium</taxon>
    </lineage>
</organism>
<dbReference type="Gene3D" id="3.40.50.720">
    <property type="entry name" value="NAD(P)-binding Rossmann-like Domain"/>
    <property type="match status" value="1"/>
</dbReference>
<dbReference type="Proteomes" id="UP001150904">
    <property type="component" value="Unassembled WGS sequence"/>
</dbReference>
<dbReference type="InterPro" id="IPR000182">
    <property type="entry name" value="GNAT_dom"/>
</dbReference>
<protein>
    <recommendedName>
        <fullName evidence="2">N-acetyltransferase domain-containing protein</fullName>
    </recommendedName>
</protein>
<evidence type="ECO:0000259" key="2">
    <source>
        <dbReference type="PROSITE" id="PS51186"/>
    </source>
</evidence>
<sequence length="487" mass="53455">MTLEVEPASPSDAPQMVRVFQAAFSNAFNRTMFPPTEDVRVWAMEHLVGGNGAQPREVFLKVRDEEGKVAAFAKWIRPRSADPDGREEEEVSWPASSDVELYLDIIAVDPAYQGRGLASKLLKWGLARADEEGIEVYLSSSPEGRRMYEKYGFESKDSFSPFPGTGVTEYVGGDALATLVAKHPEFSYSAMVRSTQKAEQVMAQYPNTRVMIGDLDDSALLERESAAADIVLHTADASDHVGPARAIATDLVAGHGKGNAGYWLHMGGTGILTFEDSDKNEYGTESDKVYNDWSGVKGLLTLPDHAFHHDVDQLVLEAGANHADVLKTALVCPRTIYSEGHAHSAVARSTSSRTRHSDYINGPSSALDDSSGTMSTSTTSATCRTDDDLWGAKAYYLKEHGEHVWGELAQSTAEAGTKLGYLAEIKAETIVLESAKKYAGFELLGWRMNSPWRAQRARAILGWKPYRPSLLEELPTVVRSELERMQK</sequence>